<proteinExistence type="predicted"/>
<evidence type="ECO:0000313" key="4">
    <source>
        <dbReference type="EMBL" id="KAH7639561.1"/>
    </source>
</evidence>
<feature type="compositionally biased region" description="Polar residues" evidence="2">
    <location>
        <begin position="298"/>
        <end position="316"/>
    </location>
</feature>
<dbReference type="Proteomes" id="UP000828236">
    <property type="component" value="Unassembled WGS sequence"/>
</dbReference>
<feature type="compositionally biased region" description="Basic residues" evidence="2">
    <location>
        <begin position="10"/>
        <end position="22"/>
    </location>
</feature>
<evidence type="ECO:0000256" key="2">
    <source>
        <dbReference type="SAM" id="MobiDB-lite"/>
    </source>
</evidence>
<dbReference type="EMBL" id="SDOV01000007">
    <property type="protein sequence ID" value="KAH7639561.1"/>
    <property type="molecule type" value="Genomic_DNA"/>
</dbReference>
<gene>
    <name evidence="5" type="primary">THUMPD1</name>
    <name evidence="5" type="ORF">DERF_005372</name>
    <name evidence="4" type="ORF">HUG17_3594</name>
</gene>
<dbReference type="Proteomes" id="UP000790347">
    <property type="component" value="Unassembled WGS sequence"/>
</dbReference>
<feature type="domain" description="THUMP" evidence="3">
    <location>
        <begin position="140"/>
        <end position="244"/>
    </location>
</feature>
<evidence type="ECO:0000259" key="3">
    <source>
        <dbReference type="PROSITE" id="PS51165"/>
    </source>
</evidence>
<comment type="caution">
    <text evidence="5">The sequence shown here is derived from an EMBL/GenBank/DDBJ whole genome shotgun (WGS) entry which is preliminary data.</text>
</comment>
<evidence type="ECO:0000256" key="1">
    <source>
        <dbReference type="PROSITE-ProRule" id="PRU00529"/>
    </source>
</evidence>
<dbReference type="SUPFAM" id="SSF143437">
    <property type="entry name" value="THUMP domain-like"/>
    <property type="match status" value="1"/>
</dbReference>
<reference evidence="4" key="2">
    <citation type="submission" date="2020-06" db="EMBL/GenBank/DDBJ databases">
        <authorList>
            <person name="Ji K."/>
            <person name="Li J."/>
        </authorList>
    </citation>
    <scope>NUCLEOTIDE SEQUENCE</scope>
    <source>
        <strain evidence="4">JKM2019</strain>
        <tissue evidence="4">Whole body</tissue>
    </source>
</reference>
<keyword evidence="1" id="KW-0694">RNA-binding</keyword>
<keyword evidence="6" id="KW-1185">Reference proteome</keyword>
<dbReference type="PANTHER" id="PTHR13452">
    <property type="entry name" value="THUMP DOMAIN CONTAINING PROTEIN 1-RELATED"/>
    <property type="match status" value="1"/>
</dbReference>
<feature type="region of interest" description="Disordered" evidence="2">
    <location>
        <begin position="1"/>
        <end position="22"/>
    </location>
</feature>
<protein>
    <submittedName>
        <fullName evidence="4 5">THUMP domain-containing protein 1</fullName>
    </submittedName>
</protein>
<dbReference type="GO" id="GO:0006400">
    <property type="term" value="P:tRNA modification"/>
    <property type="evidence" value="ECO:0007669"/>
    <property type="project" value="InterPro"/>
</dbReference>
<dbReference type="OrthoDB" id="367221at2759"/>
<reference evidence="5" key="1">
    <citation type="submission" date="2013-05" db="EMBL/GenBank/DDBJ databases">
        <authorList>
            <person name="Yim A.K.Y."/>
            <person name="Chan T.F."/>
            <person name="Ji K.M."/>
            <person name="Liu X.Y."/>
            <person name="Zhou J.W."/>
            <person name="Li R.Q."/>
            <person name="Yang K.Y."/>
            <person name="Li J."/>
            <person name="Li M."/>
            <person name="Law P.T.W."/>
            <person name="Wu Y.L."/>
            <person name="Cai Z.L."/>
            <person name="Qin H."/>
            <person name="Bao Y."/>
            <person name="Leung R.K.K."/>
            <person name="Ng P.K.S."/>
            <person name="Zou J."/>
            <person name="Zhong X.J."/>
            <person name="Ran P.X."/>
            <person name="Zhong N.S."/>
            <person name="Liu Z.G."/>
            <person name="Tsui S.K.W."/>
        </authorList>
    </citation>
    <scope>NUCLEOTIDE SEQUENCE</scope>
    <source>
        <strain evidence="5">Derf</strain>
        <tissue evidence="5">Whole organism</tissue>
    </source>
</reference>
<reference evidence="4" key="3">
    <citation type="journal article" date="2021" name="World Allergy Organ. J.">
        <title>Chromosome-level assembly of Dermatophagoides farinae genome and transcriptome reveals two novel allergens Der f 37 and Der f 39.</title>
        <authorList>
            <person name="Chen J."/>
            <person name="Cai Z."/>
            <person name="Fan D."/>
            <person name="Hu J."/>
            <person name="Hou Y."/>
            <person name="He Y."/>
            <person name="Zhang Z."/>
            <person name="Zhao Z."/>
            <person name="Gao P."/>
            <person name="Hu W."/>
            <person name="Sun J."/>
            <person name="Li J."/>
            <person name="Ji K."/>
        </authorList>
    </citation>
    <scope>NUCLEOTIDE SEQUENCE</scope>
    <source>
        <strain evidence="4">JKM2019</strain>
    </source>
</reference>
<dbReference type="InterPro" id="IPR004114">
    <property type="entry name" value="THUMP_dom"/>
</dbReference>
<dbReference type="Pfam" id="PF02926">
    <property type="entry name" value="THUMP"/>
    <property type="match status" value="1"/>
</dbReference>
<feature type="region of interest" description="Disordered" evidence="2">
    <location>
        <begin position="267"/>
        <end position="316"/>
    </location>
</feature>
<organism evidence="5 6">
    <name type="scientific">Dermatophagoides farinae</name>
    <name type="common">American house dust mite</name>
    <dbReference type="NCBI Taxonomy" id="6954"/>
    <lineage>
        <taxon>Eukaryota</taxon>
        <taxon>Metazoa</taxon>
        <taxon>Ecdysozoa</taxon>
        <taxon>Arthropoda</taxon>
        <taxon>Chelicerata</taxon>
        <taxon>Arachnida</taxon>
        <taxon>Acari</taxon>
        <taxon>Acariformes</taxon>
        <taxon>Sarcoptiformes</taxon>
        <taxon>Astigmata</taxon>
        <taxon>Psoroptidia</taxon>
        <taxon>Analgoidea</taxon>
        <taxon>Pyroglyphidae</taxon>
        <taxon>Dermatophagoidinae</taxon>
        <taxon>Dermatophagoides</taxon>
    </lineage>
</organism>
<dbReference type="EMBL" id="ASGP02000002">
    <property type="protein sequence ID" value="KAH9521740.1"/>
    <property type="molecule type" value="Genomic_DNA"/>
</dbReference>
<evidence type="ECO:0000313" key="5">
    <source>
        <dbReference type="EMBL" id="KAH9521740.1"/>
    </source>
</evidence>
<dbReference type="AlphaFoldDB" id="A0A922LB65"/>
<dbReference type="CDD" id="cd11717">
    <property type="entry name" value="THUMP_THUMPD1_like"/>
    <property type="match status" value="1"/>
</dbReference>
<sequence>MDNEKQRQQQLRRNRRDNRKKKRFYYKQSKNKGNEKARIRVELEDGHRGFLVTCNQKEYHCLQESYNILNEISDRIYPNEEAKHPDPNDIEACIQAELAAEQKTNLRFLQLKTRCKNLLFIRIQDDQIDPQTLSSELWKDLEQNQRQNCRYIQRIIPVIRTCRTDKIVTKFDEIFERIATKNVCSYLVQCRIRNYSSLTERILQESIIQIVRERRPNWYANLERPDQLIQINVLCKAACISLLPDYNRYAKYNVIEFIRKHFGNVEKADDDDDGDDVKSESNSNKQQQQPKNVDEIQNESIQQVTENITSQPITEQ</sequence>
<dbReference type="PANTHER" id="PTHR13452:SF10">
    <property type="entry name" value="THUMP DOMAIN-CONTAINING PROTEIN 1"/>
    <property type="match status" value="1"/>
</dbReference>
<name>A0A922LB65_DERFA</name>
<dbReference type="Gene3D" id="3.30.2300.10">
    <property type="entry name" value="THUMP superfamily"/>
    <property type="match status" value="1"/>
</dbReference>
<feature type="compositionally biased region" description="Low complexity" evidence="2">
    <location>
        <begin position="280"/>
        <end position="291"/>
    </location>
</feature>
<dbReference type="PROSITE" id="PS51165">
    <property type="entry name" value="THUMP"/>
    <property type="match status" value="1"/>
</dbReference>
<dbReference type="GO" id="GO:0003723">
    <property type="term" value="F:RNA binding"/>
    <property type="evidence" value="ECO:0007669"/>
    <property type="project" value="UniProtKB-UniRule"/>
</dbReference>
<reference evidence="5" key="4">
    <citation type="journal article" date="2022" name="Res Sq">
        <title>Comparative Genomics Reveals Insights into the Divergent Evolution of Astigmatic Mites and Household Pest Adaptations.</title>
        <authorList>
            <person name="Xiong Q."/>
            <person name="Wan A.T.-Y."/>
            <person name="Liu X.-Y."/>
            <person name="Fung C.S.-H."/>
            <person name="Xiao X."/>
            <person name="Malainual N."/>
            <person name="Hou J."/>
            <person name="Wang L."/>
            <person name="Wang M."/>
            <person name="Yang K."/>
            <person name="Cui Y."/>
            <person name="Leung E."/>
            <person name="Nong W."/>
            <person name="Shin S.-K."/>
            <person name="Au S."/>
            <person name="Jeong K.Y."/>
            <person name="Chew F.T."/>
            <person name="Hui J."/>
            <person name="Leung T.F."/>
            <person name="Tungtrongchitr A."/>
            <person name="Zhong N."/>
            <person name="Liu Z."/>
            <person name="Tsui S."/>
        </authorList>
    </citation>
    <scope>NUCLEOTIDE SEQUENCE</scope>
    <source>
        <strain evidence="5">Derf</strain>
        <tissue evidence="5">Whole organism</tissue>
    </source>
</reference>
<accession>A0A922LB65</accession>
<dbReference type="InterPro" id="IPR040183">
    <property type="entry name" value="THUMPD1-like"/>
</dbReference>
<evidence type="ECO:0000313" key="6">
    <source>
        <dbReference type="Proteomes" id="UP000790347"/>
    </source>
</evidence>